<sequence length="262" mass="29574">MAPPMPIGVWGDVTSSVDWCEPNYEWTPYIAEFFNSWSSMAMVVLGEACARMNPTGNAAFTLLGRSITVVGIGSWLFHATLKYPMQMLDELPMLWAISIACYITVTTQYHVNRERFKLLLTLWTAFVSVLTAGFSGKVQFVLFQASFNGASAVMLYLCWRAKLELAESQMEHAARLFFSGVRWYLAAGAVWLIDTNLCPYINGRDAASVLPLNLQLHAWWHVMASLGLVYLVVMVMAHYCMLKSIPFKLRYILGVFPYIHAN</sequence>
<accession>A0ACC1K8A3</accession>
<dbReference type="Proteomes" id="UP001140234">
    <property type="component" value="Unassembled WGS sequence"/>
</dbReference>
<gene>
    <name evidence="1" type="ORF">IWQ57_000314</name>
</gene>
<keyword evidence="2" id="KW-1185">Reference proteome</keyword>
<organism evidence="1 2">
    <name type="scientific">Coemansia nantahalensis</name>
    <dbReference type="NCBI Taxonomy" id="2789366"/>
    <lineage>
        <taxon>Eukaryota</taxon>
        <taxon>Fungi</taxon>
        <taxon>Fungi incertae sedis</taxon>
        <taxon>Zoopagomycota</taxon>
        <taxon>Kickxellomycotina</taxon>
        <taxon>Kickxellomycetes</taxon>
        <taxon>Kickxellales</taxon>
        <taxon>Kickxellaceae</taxon>
        <taxon>Coemansia</taxon>
    </lineage>
</organism>
<evidence type="ECO:0000313" key="1">
    <source>
        <dbReference type="EMBL" id="KAJ2775632.1"/>
    </source>
</evidence>
<evidence type="ECO:0000313" key="2">
    <source>
        <dbReference type="Proteomes" id="UP001140234"/>
    </source>
</evidence>
<name>A0ACC1K8A3_9FUNG</name>
<protein>
    <submittedName>
        <fullName evidence="1">Uncharacterized protein</fullName>
    </submittedName>
</protein>
<reference evidence="1" key="1">
    <citation type="submission" date="2022-07" db="EMBL/GenBank/DDBJ databases">
        <title>Phylogenomic reconstructions and comparative analyses of Kickxellomycotina fungi.</title>
        <authorList>
            <person name="Reynolds N.K."/>
            <person name="Stajich J.E."/>
            <person name="Barry K."/>
            <person name="Grigoriev I.V."/>
            <person name="Crous P."/>
            <person name="Smith M.E."/>
        </authorList>
    </citation>
    <scope>NUCLEOTIDE SEQUENCE</scope>
    <source>
        <strain evidence="1">CBS 109366</strain>
    </source>
</reference>
<dbReference type="EMBL" id="JANBUJ010000006">
    <property type="protein sequence ID" value="KAJ2775632.1"/>
    <property type="molecule type" value="Genomic_DNA"/>
</dbReference>
<comment type="caution">
    <text evidence="1">The sequence shown here is derived from an EMBL/GenBank/DDBJ whole genome shotgun (WGS) entry which is preliminary data.</text>
</comment>
<proteinExistence type="predicted"/>